<reference evidence="1 2" key="1">
    <citation type="submission" date="2023-03" db="EMBL/GenBank/DDBJ databases">
        <title>Bacillus Genome Sequencing.</title>
        <authorList>
            <person name="Dunlap C."/>
        </authorList>
    </citation>
    <scope>NUCLEOTIDE SEQUENCE [LARGE SCALE GENOMIC DNA]</scope>
    <source>
        <strain evidence="1 2">B-23453</strain>
    </source>
</reference>
<organism evidence="1 2">
    <name type="scientific">Heyndrickxia acidicola</name>
    <dbReference type="NCBI Taxonomy" id="209389"/>
    <lineage>
        <taxon>Bacteria</taxon>
        <taxon>Bacillati</taxon>
        <taxon>Bacillota</taxon>
        <taxon>Bacilli</taxon>
        <taxon>Bacillales</taxon>
        <taxon>Bacillaceae</taxon>
        <taxon>Heyndrickxia</taxon>
    </lineage>
</organism>
<keyword evidence="2" id="KW-1185">Reference proteome</keyword>
<sequence>MKCLRCGVAFDPSDILVNEESDEILCDRCAIQGEAFMISHEGKDFFIQASDFIEAIQKWKLYVERKQLIMTNRFSPDSFELKRITEVILN</sequence>
<accession>A0ABU6MMC0</accession>
<comment type="caution">
    <text evidence="1">The sequence shown here is derived from an EMBL/GenBank/DDBJ whole genome shotgun (WGS) entry which is preliminary data.</text>
</comment>
<dbReference type="Proteomes" id="UP001341444">
    <property type="component" value="Unassembled WGS sequence"/>
</dbReference>
<evidence type="ECO:0000313" key="1">
    <source>
        <dbReference type="EMBL" id="MED1205834.1"/>
    </source>
</evidence>
<evidence type="ECO:0000313" key="2">
    <source>
        <dbReference type="Proteomes" id="UP001341444"/>
    </source>
</evidence>
<name>A0ABU6MMC0_9BACI</name>
<protein>
    <submittedName>
        <fullName evidence="1">Uncharacterized protein</fullName>
    </submittedName>
</protein>
<gene>
    <name evidence="1" type="ORF">P4T90_22630</name>
</gene>
<dbReference type="EMBL" id="JARMAB010000040">
    <property type="protein sequence ID" value="MED1205834.1"/>
    <property type="molecule type" value="Genomic_DNA"/>
</dbReference>
<dbReference type="RefSeq" id="WP_066264066.1">
    <property type="nucleotide sequence ID" value="NZ_JARMAB010000040.1"/>
</dbReference>
<proteinExistence type="predicted"/>